<evidence type="ECO:0000256" key="3">
    <source>
        <dbReference type="ARBA" id="ARBA00023015"/>
    </source>
</evidence>
<dbReference type="PANTHER" id="PTHR35807:SF2">
    <property type="entry name" value="TRANSCRIPTIONAL ACTIVATOR DOMAIN"/>
    <property type="match status" value="1"/>
</dbReference>
<evidence type="ECO:0000256" key="6">
    <source>
        <dbReference type="PROSITE-ProRule" id="PRU00169"/>
    </source>
</evidence>
<name>A0ABT9YXK6_9BACI</name>
<dbReference type="PROSITE" id="PS50110">
    <property type="entry name" value="RESPONSE_REGULATORY"/>
    <property type="match status" value="1"/>
</dbReference>
<protein>
    <submittedName>
        <fullName evidence="8">Two-component SAPR family response regulator</fullName>
    </submittedName>
</protein>
<feature type="modified residue" description="4-aspartylphosphate" evidence="6">
    <location>
        <position position="54"/>
    </location>
</feature>
<dbReference type="Pfam" id="PF00072">
    <property type="entry name" value="Response_reg"/>
    <property type="match status" value="1"/>
</dbReference>
<dbReference type="SUPFAM" id="SSF48452">
    <property type="entry name" value="TPR-like"/>
    <property type="match status" value="1"/>
</dbReference>
<dbReference type="InterPro" id="IPR011990">
    <property type="entry name" value="TPR-like_helical_dom_sf"/>
</dbReference>
<accession>A0ABT9YXK6</accession>
<evidence type="ECO:0000313" key="9">
    <source>
        <dbReference type="Proteomes" id="UP001232245"/>
    </source>
</evidence>
<evidence type="ECO:0000256" key="4">
    <source>
        <dbReference type="ARBA" id="ARBA00023125"/>
    </source>
</evidence>
<comment type="caution">
    <text evidence="8">The sequence shown here is derived from an EMBL/GenBank/DDBJ whole genome shotgun (WGS) entry which is preliminary data.</text>
</comment>
<dbReference type="InterPro" id="IPR005158">
    <property type="entry name" value="BTAD"/>
</dbReference>
<keyword evidence="6" id="KW-0597">Phosphoprotein</keyword>
<dbReference type="InterPro" id="IPR016032">
    <property type="entry name" value="Sig_transdc_resp-reg_C-effctor"/>
</dbReference>
<dbReference type="SUPFAM" id="SSF46894">
    <property type="entry name" value="C-terminal effector domain of the bipartite response regulators"/>
    <property type="match status" value="1"/>
</dbReference>
<dbReference type="Gene3D" id="1.25.40.10">
    <property type="entry name" value="Tetratricopeptide repeat domain"/>
    <property type="match status" value="1"/>
</dbReference>
<keyword evidence="3" id="KW-0805">Transcription regulation</keyword>
<dbReference type="InterPro" id="IPR011006">
    <property type="entry name" value="CheY-like_superfamily"/>
</dbReference>
<evidence type="ECO:0000256" key="1">
    <source>
        <dbReference type="ARBA" id="ARBA00004496"/>
    </source>
</evidence>
<dbReference type="Gene3D" id="3.40.50.2300">
    <property type="match status" value="1"/>
</dbReference>
<dbReference type="Pfam" id="PF03704">
    <property type="entry name" value="BTAD"/>
    <property type="match status" value="1"/>
</dbReference>
<dbReference type="Proteomes" id="UP001232245">
    <property type="component" value="Unassembled WGS sequence"/>
</dbReference>
<dbReference type="SMART" id="SM00448">
    <property type="entry name" value="REC"/>
    <property type="match status" value="1"/>
</dbReference>
<evidence type="ECO:0000256" key="5">
    <source>
        <dbReference type="ARBA" id="ARBA00023163"/>
    </source>
</evidence>
<evidence type="ECO:0000259" key="7">
    <source>
        <dbReference type="PROSITE" id="PS50110"/>
    </source>
</evidence>
<gene>
    <name evidence="8" type="ORF">J2S02_000668</name>
</gene>
<proteinExistence type="predicted"/>
<dbReference type="EMBL" id="JAUSTZ010000001">
    <property type="protein sequence ID" value="MDQ0224346.1"/>
    <property type="molecule type" value="Genomic_DNA"/>
</dbReference>
<dbReference type="InterPro" id="IPR036388">
    <property type="entry name" value="WH-like_DNA-bd_sf"/>
</dbReference>
<dbReference type="InterPro" id="IPR051677">
    <property type="entry name" value="AfsR-DnrI-RedD_regulator"/>
</dbReference>
<dbReference type="SMART" id="SM01043">
    <property type="entry name" value="BTAD"/>
    <property type="match status" value="1"/>
</dbReference>
<keyword evidence="2" id="KW-0902">Two-component regulatory system</keyword>
<evidence type="ECO:0000313" key="8">
    <source>
        <dbReference type="EMBL" id="MDQ0224346.1"/>
    </source>
</evidence>
<dbReference type="Gene3D" id="1.10.10.10">
    <property type="entry name" value="Winged helix-like DNA-binding domain superfamily/Winged helix DNA-binding domain"/>
    <property type="match status" value="1"/>
</dbReference>
<comment type="subcellular location">
    <subcellularLocation>
        <location evidence="1">Cytoplasm</location>
    </subcellularLocation>
</comment>
<feature type="domain" description="Response regulatory" evidence="7">
    <location>
        <begin position="3"/>
        <end position="117"/>
    </location>
</feature>
<dbReference type="InterPro" id="IPR001789">
    <property type="entry name" value="Sig_transdc_resp-reg_receiver"/>
</dbReference>
<keyword evidence="5" id="KW-0804">Transcription</keyword>
<dbReference type="RefSeq" id="WP_174879456.1">
    <property type="nucleotide sequence ID" value="NZ_CADEPK010000021.1"/>
</dbReference>
<evidence type="ECO:0000256" key="2">
    <source>
        <dbReference type="ARBA" id="ARBA00023012"/>
    </source>
</evidence>
<dbReference type="SUPFAM" id="SSF52172">
    <property type="entry name" value="CheY-like"/>
    <property type="match status" value="1"/>
</dbReference>
<sequence>MIQAIIIDDEELSSIYLKHMLQNYPNICIKKTYMNEEHILADLRKDKVDVVFLDIEMPGINGIDLAEEILSLQPSIHIVFVTAHSEYAVKAFELNSVDYLLKPVTSERLEITIKRLTEAIATKIEAQEAKVPLTVKFFNEFQVLHKGELINFRTAKGKELFAYLFSHMDTYINRDLLIEKIWPGTDYKKAKINLHTNLSFIRKTLESIGYSKCLTFSNQSYCLSLDPVSCDVFEFDHVYQTLNVINRSNIHHTEKILQLYTGAYMELNAYEWTYDKSQEYHRKVMLLLNRVIEYYENLDANKALYYLEVQRKINPYLDENIQKSINLYIKQGNKPEAIKLFNEYKRVLQQDLGIKPDKSITEMYHTLSFQSSEVSK</sequence>
<keyword evidence="4" id="KW-0238">DNA-binding</keyword>
<keyword evidence="9" id="KW-1185">Reference proteome</keyword>
<reference evidence="8 9" key="1">
    <citation type="submission" date="2023-07" db="EMBL/GenBank/DDBJ databases">
        <title>Genomic Encyclopedia of Type Strains, Phase IV (KMG-IV): sequencing the most valuable type-strain genomes for metagenomic binning, comparative biology and taxonomic classification.</title>
        <authorList>
            <person name="Goeker M."/>
        </authorList>
    </citation>
    <scope>NUCLEOTIDE SEQUENCE [LARGE SCALE GENOMIC DNA]</scope>
    <source>
        <strain evidence="8 9">DSM 17723</strain>
    </source>
</reference>
<dbReference type="PANTHER" id="PTHR35807">
    <property type="entry name" value="TRANSCRIPTIONAL REGULATOR REDD-RELATED"/>
    <property type="match status" value="1"/>
</dbReference>
<organism evidence="8 9">
    <name type="scientific">Metabacillus niabensis</name>
    <dbReference type="NCBI Taxonomy" id="324854"/>
    <lineage>
        <taxon>Bacteria</taxon>
        <taxon>Bacillati</taxon>
        <taxon>Bacillota</taxon>
        <taxon>Bacilli</taxon>
        <taxon>Bacillales</taxon>
        <taxon>Bacillaceae</taxon>
        <taxon>Metabacillus</taxon>
    </lineage>
</organism>